<keyword evidence="6 10" id="KW-0547">Nucleotide-binding</keyword>
<sequence length="209" mass="24201">MNITLFGGAFNPPHLGHLIVIHQALELIPGIDELWILPCYQHTFLKDLAPANHRLEMSRFLVGNLSPDIKSRVRTCPIEIEKKLSGETYEALQKLRSERAYLQHAMNLLDHDSSFILHYSFLMGTDQLKNFKKWGNWEKLLKEMPFYIYPRAGFRNSLTFPNMTLLKSDTQVITNISSTLIRERIKKGLPIAHLLPASVLKYLRVNKLY</sequence>
<evidence type="ECO:0000256" key="2">
    <source>
        <dbReference type="ARBA" id="ARBA00005019"/>
    </source>
</evidence>
<evidence type="ECO:0000256" key="8">
    <source>
        <dbReference type="ARBA" id="ARBA00023027"/>
    </source>
</evidence>
<comment type="function">
    <text evidence="1 10">Catalyzes the reversible adenylation of nicotinate mononucleotide (NaMN) to nicotinic acid adenine dinucleotide (NaAD).</text>
</comment>
<gene>
    <name evidence="10" type="primary">nadD</name>
    <name evidence="12" type="ORF">A2785_01910</name>
</gene>
<dbReference type="NCBIfam" id="TIGR00125">
    <property type="entry name" value="cyt_tran_rel"/>
    <property type="match status" value="1"/>
</dbReference>
<evidence type="ECO:0000256" key="6">
    <source>
        <dbReference type="ARBA" id="ARBA00022741"/>
    </source>
</evidence>
<evidence type="ECO:0000256" key="1">
    <source>
        <dbReference type="ARBA" id="ARBA00002324"/>
    </source>
</evidence>
<dbReference type="Proteomes" id="UP000179069">
    <property type="component" value="Unassembled WGS sequence"/>
</dbReference>
<dbReference type="SUPFAM" id="SSF52374">
    <property type="entry name" value="Nucleotidylyl transferase"/>
    <property type="match status" value="1"/>
</dbReference>
<evidence type="ECO:0000256" key="5">
    <source>
        <dbReference type="ARBA" id="ARBA00022695"/>
    </source>
</evidence>
<evidence type="ECO:0000256" key="7">
    <source>
        <dbReference type="ARBA" id="ARBA00022840"/>
    </source>
</evidence>
<comment type="pathway">
    <text evidence="2 10">Cofactor biosynthesis; NAD(+) biosynthesis; deamido-NAD(+) from nicotinate D-ribonucleotide: step 1/1.</text>
</comment>
<comment type="caution">
    <text evidence="12">The sequence shown here is derived from an EMBL/GenBank/DDBJ whole genome shotgun (WGS) entry which is preliminary data.</text>
</comment>
<dbReference type="NCBIfam" id="TIGR00482">
    <property type="entry name" value="nicotinate (nicotinamide) nucleotide adenylyltransferase"/>
    <property type="match status" value="1"/>
</dbReference>
<keyword evidence="3 10" id="KW-0662">Pyridine nucleotide biosynthesis</keyword>
<protein>
    <recommendedName>
        <fullName evidence="10">Probable nicotinate-nucleotide adenylyltransferase</fullName>
        <ecNumber evidence="10">2.7.7.18</ecNumber>
    </recommendedName>
    <alternativeName>
        <fullName evidence="10">Deamido-NAD(+) diphosphorylase</fullName>
    </alternativeName>
    <alternativeName>
        <fullName evidence="10">Deamido-NAD(+) pyrophosphorylase</fullName>
    </alternativeName>
    <alternativeName>
        <fullName evidence="10">Nicotinate mononucleotide adenylyltransferase</fullName>
        <shortName evidence="10">NaMN adenylyltransferase</shortName>
    </alternativeName>
</protein>
<organism evidence="12 13">
    <name type="scientific">Candidatus Chisholmbacteria bacterium RIFCSPHIGHO2_01_FULL_49_18</name>
    <dbReference type="NCBI Taxonomy" id="1797590"/>
    <lineage>
        <taxon>Bacteria</taxon>
        <taxon>Candidatus Chisholmiibacteriota</taxon>
    </lineage>
</organism>
<keyword evidence="4 10" id="KW-0808">Transferase</keyword>
<keyword evidence="5 10" id="KW-0548">Nucleotidyltransferase</keyword>
<dbReference type="UniPathway" id="UPA00253">
    <property type="reaction ID" value="UER00332"/>
</dbReference>
<dbReference type="CDD" id="cd02165">
    <property type="entry name" value="NMNAT"/>
    <property type="match status" value="1"/>
</dbReference>
<dbReference type="InterPro" id="IPR005248">
    <property type="entry name" value="NadD/NMNAT"/>
</dbReference>
<dbReference type="EC" id="2.7.7.18" evidence="10"/>
<reference evidence="12 13" key="1">
    <citation type="journal article" date="2016" name="Nat. Commun.">
        <title>Thousands of microbial genomes shed light on interconnected biogeochemical processes in an aquifer system.</title>
        <authorList>
            <person name="Anantharaman K."/>
            <person name="Brown C.T."/>
            <person name="Hug L.A."/>
            <person name="Sharon I."/>
            <person name="Castelle C.J."/>
            <person name="Probst A.J."/>
            <person name="Thomas B.C."/>
            <person name="Singh A."/>
            <person name="Wilkins M.J."/>
            <person name="Karaoz U."/>
            <person name="Brodie E.L."/>
            <person name="Williams K.H."/>
            <person name="Hubbard S.S."/>
            <person name="Banfield J.F."/>
        </authorList>
    </citation>
    <scope>NUCLEOTIDE SEQUENCE [LARGE SCALE GENOMIC DNA]</scope>
</reference>
<dbReference type="InterPro" id="IPR014729">
    <property type="entry name" value="Rossmann-like_a/b/a_fold"/>
</dbReference>
<dbReference type="PANTHER" id="PTHR39321:SF3">
    <property type="entry name" value="PHOSPHOPANTETHEINE ADENYLYLTRANSFERASE"/>
    <property type="match status" value="1"/>
</dbReference>
<evidence type="ECO:0000256" key="3">
    <source>
        <dbReference type="ARBA" id="ARBA00022642"/>
    </source>
</evidence>
<keyword evidence="8 10" id="KW-0520">NAD</keyword>
<comment type="similarity">
    <text evidence="10">Belongs to the NadD family.</text>
</comment>
<dbReference type="InterPro" id="IPR004821">
    <property type="entry name" value="Cyt_trans-like"/>
</dbReference>
<evidence type="ECO:0000256" key="10">
    <source>
        <dbReference type="HAMAP-Rule" id="MF_00244"/>
    </source>
</evidence>
<evidence type="ECO:0000256" key="9">
    <source>
        <dbReference type="ARBA" id="ARBA00048721"/>
    </source>
</evidence>
<accession>A0A1G1VMX7</accession>
<dbReference type="Pfam" id="PF01467">
    <property type="entry name" value="CTP_transf_like"/>
    <property type="match status" value="1"/>
</dbReference>
<evidence type="ECO:0000259" key="11">
    <source>
        <dbReference type="Pfam" id="PF01467"/>
    </source>
</evidence>
<dbReference type="AlphaFoldDB" id="A0A1G1VMX7"/>
<evidence type="ECO:0000256" key="4">
    <source>
        <dbReference type="ARBA" id="ARBA00022679"/>
    </source>
</evidence>
<dbReference type="EMBL" id="MHCI01000012">
    <property type="protein sequence ID" value="OGY16694.1"/>
    <property type="molecule type" value="Genomic_DNA"/>
</dbReference>
<dbReference type="HAMAP" id="MF_00244">
    <property type="entry name" value="NaMN_adenylyltr"/>
    <property type="match status" value="1"/>
</dbReference>
<proteinExistence type="inferred from homology"/>
<dbReference type="PANTHER" id="PTHR39321">
    <property type="entry name" value="NICOTINATE-NUCLEOTIDE ADENYLYLTRANSFERASE-RELATED"/>
    <property type="match status" value="1"/>
</dbReference>
<evidence type="ECO:0000313" key="13">
    <source>
        <dbReference type="Proteomes" id="UP000179069"/>
    </source>
</evidence>
<dbReference type="Gene3D" id="3.40.50.620">
    <property type="entry name" value="HUPs"/>
    <property type="match status" value="1"/>
</dbReference>
<feature type="domain" description="Cytidyltransferase-like" evidence="11">
    <location>
        <begin position="5"/>
        <end position="184"/>
    </location>
</feature>
<comment type="catalytic activity">
    <reaction evidence="9 10">
        <text>nicotinate beta-D-ribonucleotide + ATP + H(+) = deamido-NAD(+) + diphosphate</text>
        <dbReference type="Rhea" id="RHEA:22860"/>
        <dbReference type="ChEBI" id="CHEBI:15378"/>
        <dbReference type="ChEBI" id="CHEBI:30616"/>
        <dbReference type="ChEBI" id="CHEBI:33019"/>
        <dbReference type="ChEBI" id="CHEBI:57502"/>
        <dbReference type="ChEBI" id="CHEBI:58437"/>
        <dbReference type="EC" id="2.7.7.18"/>
    </reaction>
</comment>
<dbReference type="GO" id="GO:0004515">
    <property type="term" value="F:nicotinate-nucleotide adenylyltransferase activity"/>
    <property type="evidence" value="ECO:0007669"/>
    <property type="project" value="UniProtKB-UniRule"/>
</dbReference>
<name>A0A1G1VMX7_9BACT</name>
<evidence type="ECO:0000313" key="12">
    <source>
        <dbReference type="EMBL" id="OGY16694.1"/>
    </source>
</evidence>
<keyword evidence="7 10" id="KW-0067">ATP-binding</keyword>
<dbReference type="GO" id="GO:0009435">
    <property type="term" value="P:NAD+ biosynthetic process"/>
    <property type="evidence" value="ECO:0007669"/>
    <property type="project" value="UniProtKB-UniRule"/>
</dbReference>
<dbReference type="GO" id="GO:0005524">
    <property type="term" value="F:ATP binding"/>
    <property type="evidence" value="ECO:0007669"/>
    <property type="project" value="UniProtKB-KW"/>
</dbReference>